<dbReference type="KEGG" id="manr:MPAN_007440"/>
<name>A0A7U9THD4_9MOLU</name>
<evidence type="ECO:0000313" key="1">
    <source>
        <dbReference type="EMBL" id="BCR35851.1"/>
    </source>
</evidence>
<keyword evidence="2" id="KW-1185">Reference proteome</keyword>
<gene>
    <name evidence="1" type="ORF">MPAN_007440</name>
</gene>
<protein>
    <recommendedName>
        <fullName evidence="3">Alcohol acetyltransferase</fullName>
    </recommendedName>
</protein>
<reference evidence="1" key="1">
    <citation type="submission" date="2021-01" db="EMBL/GenBank/DDBJ databases">
        <title>Draft genome sequence of Acholeplasmataceae bacterium strain Mahy22.</title>
        <authorList>
            <person name="Watanabe M."/>
            <person name="Kojima H."/>
            <person name="Fukui M."/>
        </authorList>
    </citation>
    <scope>NUCLEOTIDE SEQUENCE</scope>
    <source>
        <strain evidence="1">Mahy22</strain>
    </source>
</reference>
<accession>A0A7U9THD4</accession>
<proteinExistence type="predicted"/>
<dbReference type="RefSeq" id="WP_176238683.1">
    <property type="nucleotide sequence ID" value="NZ_AP024412.1"/>
</dbReference>
<organism evidence="1 2">
    <name type="scientific">Mariniplasma anaerobium</name>
    <dbReference type="NCBI Taxonomy" id="2735436"/>
    <lineage>
        <taxon>Bacteria</taxon>
        <taxon>Bacillati</taxon>
        <taxon>Mycoplasmatota</taxon>
        <taxon>Mollicutes</taxon>
        <taxon>Acholeplasmatales</taxon>
        <taxon>Acholeplasmataceae</taxon>
        <taxon>Mariniplasma</taxon>
    </lineage>
</organism>
<dbReference type="AlphaFoldDB" id="A0A7U9THD4"/>
<sequence length="426" mass="49836">MKKRKYWYKLDNAGKIFPAVSKDDRSNVFRLSFYLDEIIDTDILEQAVNKILPRFETFAVQMKNGLFWNYFAENQRYFKVEEEPAQICKYFKAIRNSGYMFKVYYLKNKITLETFHAISDGTGALHFLKSIVFQYFKLRGFKMDHEHLILSELPYSKKESEDNFVSNYDKDNKLNLKEESAYHITGEHFHHHWVLLYKIKVDTKALIDLVKNKYHATITQYVTALLAYSIFKESVDFVGHKKPLKIFIPVNLRPYFDSITLRNFSLFIKSTFDSKKNDWTFEEMLDLVKTQFADQLDKTKLHGRINALVGFEKNFLIRVLPLLLKQIAFKIGYNILGERINSCSISNLGICSLPKDMEDKILDADFINAGYGLAMTLISLKNETNIILTTPLKDLSIINYITQMLIKDGLDITVDTNYKEAYDEIL</sequence>
<evidence type="ECO:0008006" key="3">
    <source>
        <dbReference type="Google" id="ProtNLM"/>
    </source>
</evidence>
<evidence type="ECO:0000313" key="2">
    <source>
        <dbReference type="Proteomes" id="UP000620133"/>
    </source>
</evidence>
<dbReference type="EMBL" id="AP024412">
    <property type="protein sequence ID" value="BCR35851.1"/>
    <property type="molecule type" value="Genomic_DNA"/>
</dbReference>
<dbReference type="Proteomes" id="UP000620133">
    <property type="component" value="Chromosome"/>
</dbReference>